<evidence type="ECO:0000256" key="1">
    <source>
        <dbReference type="SAM" id="MobiDB-lite"/>
    </source>
</evidence>
<sequence length="458" mass="50223">MKKIAGAIISIGLILALSGCHWEIPETISVKSDAEYNFSLGTFEKELDNDMSLSSMTGDAGKDKEGINTYDYFPGKLDKNTQHFLMEVEAMKLTIFTKAQIETLLTTLATQESFEVGTDIPFTLSGNDHGSTDLDFNPSSMLSGMKDAFGSDMSGKISFASVPMYLYSETAEGLTAEVKLKMYYAYDSNGSGTMAQRGTSETYILGSDSGYDSITNTPKPAYAKEESTIITNLAQTNYISLIPMEELINAEGIEEDDKLYVDYEIHSLTGSVSRAYLESLVAADKDLELKLFTLIDIPVKFKVSDTEDLKLDLSEMTKSDGSSGSDPSTPSSGDESSKSSDFEKYLQIIDTLKVKYIAYKLPFYATSGMKLGIDLVGDGNFEYSSLSVVDKNKTITEDDKGLITLPYTTVQKLKDTSSFTPNIQILMSKSSVFSIPREKAIEMNIELSLKTDGVVQVK</sequence>
<proteinExistence type="predicted"/>
<name>A0A1I3MRN7_9SPIR</name>
<feature type="region of interest" description="Disordered" evidence="1">
    <location>
        <begin position="315"/>
        <end position="339"/>
    </location>
</feature>
<accession>A0A1I3MRN7</accession>
<reference evidence="3" key="1">
    <citation type="submission" date="2016-10" db="EMBL/GenBank/DDBJ databases">
        <authorList>
            <person name="Varghese N."/>
            <person name="Submissions S."/>
        </authorList>
    </citation>
    <scope>NUCLEOTIDE SEQUENCE [LARGE SCALE GENOMIC DNA]</scope>
    <source>
        <strain evidence="3">XBD1002</strain>
    </source>
</reference>
<dbReference type="OrthoDB" id="357413at2"/>
<gene>
    <name evidence="2" type="ORF">SAMN04487775_11063</name>
</gene>
<keyword evidence="3" id="KW-1185">Reference proteome</keyword>
<dbReference type="RefSeq" id="WP_074933152.1">
    <property type="nucleotide sequence ID" value="NZ_FORI01000010.1"/>
</dbReference>
<dbReference type="EMBL" id="FORI01000010">
    <property type="protein sequence ID" value="SFI99601.1"/>
    <property type="molecule type" value="Genomic_DNA"/>
</dbReference>
<evidence type="ECO:0000313" key="3">
    <source>
        <dbReference type="Proteomes" id="UP000182737"/>
    </source>
</evidence>
<feature type="compositionally biased region" description="Low complexity" evidence="1">
    <location>
        <begin position="319"/>
        <end position="334"/>
    </location>
</feature>
<dbReference type="PROSITE" id="PS51257">
    <property type="entry name" value="PROKAR_LIPOPROTEIN"/>
    <property type="match status" value="1"/>
</dbReference>
<dbReference type="Proteomes" id="UP000182737">
    <property type="component" value="Unassembled WGS sequence"/>
</dbReference>
<dbReference type="AlphaFoldDB" id="A0A1I3MRN7"/>
<evidence type="ECO:0000313" key="2">
    <source>
        <dbReference type="EMBL" id="SFI99601.1"/>
    </source>
</evidence>
<organism evidence="2 3">
    <name type="scientific">Treponema bryantii</name>
    <dbReference type="NCBI Taxonomy" id="163"/>
    <lineage>
        <taxon>Bacteria</taxon>
        <taxon>Pseudomonadati</taxon>
        <taxon>Spirochaetota</taxon>
        <taxon>Spirochaetia</taxon>
        <taxon>Spirochaetales</taxon>
        <taxon>Treponemataceae</taxon>
        <taxon>Treponema</taxon>
    </lineage>
</organism>
<protein>
    <submittedName>
        <fullName evidence="2">Uncharacterized protein</fullName>
    </submittedName>
</protein>